<dbReference type="InterPro" id="IPR051324">
    <property type="entry name" value="Stress/Tellurium_Resist"/>
</dbReference>
<keyword evidence="3" id="KW-0862">Zinc</keyword>
<dbReference type="PROSITE" id="PS50089">
    <property type="entry name" value="ZF_RING_2"/>
    <property type="match status" value="1"/>
</dbReference>
<keyword evidence="6" id="KW-1185">Reference proteome</keyword>
<dbReference type="PANTHER" id="PTHR32097:SF18">
    <property type="entry name" value="RING-TYPE DOMAIN-CONTAINING PROTEIN"/>
    <property type="match status" value="1"/>
</dbReference>
<evidence type="ECO:0000256" key="3">
    <source>
        <dbReference type="ARBA" id="ARBA00022833"/>
    </source>
</evidence>
<dbReference type="NCBIfam" id="NF041916">
    <property type="entry name" value="RING_SCO0854"/>
    <property type="match status" value="1"/>
</dbReference>
<evidence type="ECO:0000313" key="6">
    <source>
        <dbReference type="Proteomes" id="UP001374803"/>
    </source>
</evidence>
<dbReference type="PROSITE" id="PS00518">
    <property type="entry name" value="ZF_RING_1"/>
    <property type="match status" value="1"/>
</dbReference>
<evidence type="ECO:0000313" key="5">
    <source>
        <dbReference type="EMBL" id="WXB05829.1"/>
    </source>
</evidence>
<protein>
    <recommendedName>
        <fullName evidence="4">RING-type domain-containing protein</fullName>
    </recommendedName>
</protein>
<gene>
    <name evidence="5" type="ORF">LVJ94_00945</name>
</gene>
<keyword evidence="2" id="KW-0863">Zinc-finger</keyword>
<reference evidence="5" key="1">
    <citation type="submission" date="2021-12" db="EMBL/GenBank/DDBJ databases">
        <title>Discovery of the Pendulisporaceae a myxobacterial family with distinct sporulation behavior and unique specialized metabolism.</title>
        <authorList>
            <person name="Garcia R."/>
            <person name="Popoff A."/>
            <person name="Bader C.D."/>
            <person name="Loehr J."/>
            <person name="Walesch S."/>
            <person name="Walt C."/>
            <person name="Boldt J."/>
            <person name="Bunk B."/>
            <person name="Haeckl F.J.F.P.J."/>
            <person name="Gunesch A.P."/>
            <person name="Birkelbach J."/>
            <person name="Nuebel U."/>
            <person name="Pietschmann T."/>
            <person name="Bach T."/>
            <person name="Mueller R."/>
        </authorList>
    </citation>
    <scope>NUCLEOTIDE SEQUENCE</scope>
    <source>
        <strain evidence="5">MSr11367</strain>
    </source>
</reference>
<dbReference type="InterPro" id="IPR001841">
    <property type="entry name" value="Znf_RING"/>
</dbReference>
<dbReference type="Pfam" id="PF14447">
    <property type="entry name" value="Prok-RING_4"/>
    <property type="match status" value="1"/>
</dbReference>
<evidence type="ECO:0000259" key="4">
    <source>
        <dbReference type="PROSITE" id="PS50089"/>
    </source>
</evidence>
<name>A0ABZ2L4F1_9BACT</name>
<keyword evidence="1" id="KW-0479">Metal-binding</keyword>
<dbReference type="Proteomes" id="UP001374803">
    <property type="component" value="Chromosome"/>
</dbReference>
<dbReference type="EMBL" id="CP089983">
    <property type="protein sequence ID" value="WXB05829.1"/>
    <property type="molecule type" value="Genomic_DNA"/>
</dbReference>
<evidence type="ECO:0000256" key="2">
    <source>
        <dbReference type="ARBA" id="ARBA00022771"/>
    </source>
</evidence>
<feature type="domain" description="RING-type" evidence="4">
    <location>
        <begin position="118"/>
        <end position="154"/>
    </location>
</feature>
<accession>A0ABZ2L4F1</accession>
<proteinExistence type="predicted"/>
<dbReference type="PANTHER" id="PTHR32097">
    <property type="entry name" value="CAMP-BINDING PROTEIN 1-RELATED"/>
    <property type="match status" value="1"/>
</dbReference>
<evidence type="ECO:0000256" key="1">
    <source>
        <dbReference type="ARBA" id="ARBA00022723"/>
    </source>
</evidence>
<dbReference type="RefSeq" id="WP_394835477.1">
    <property type="nucleotide sequence ID" value="NZ_CP089929.1"/>
</dbReference>
<sequence length="841" mass="93723">MDASRKLEALLLTRRGLVFAKATEGSVDEAHVDALELEIAQLGYVLSTSLRARLEHQSLEALVRIRDAVHGTLAAALGADRKHEPLFRRFPHDVPSNTRDLWLRKVLSHYLQGNAQPCIFCGCVGTCFVLEPCRHVVCGNCYDGANYSACPVCERHVNRDSPFFQPSAKQAKSFPSKHVRFKRLDLGEDLDAEARALFVGLCNRKQALSPDDSNAFSVLIETYRETVLTWLPATIPVKENVAMVFGSLLRGCDPNAILPVAARYIGTATDVLRILVALSGADLSLQGQRVTKPIPGWPHLTEVLVRHRFKMAKMGRPLRRTFLRMLENFDEDLLVEDMLRHATYWVWVGEFLHPHEYADRYPRVARAFGIVRKKGPDGNAAPPFRNYYSHLDEAFRGRDFPTLTKLLRARPGELARRFDHALRIAGDDEQAVHRLVQAFADAAPSLSTPVLLTLRNILPTRVEKAKIRIYWPKDQVSKGVSSADRRPVLTPSVVASAVRAIEAELLRRFGTKPAVGDAIVDEALRHIPVPFNERTASRSAVSLPRGSRIDVPRRKIARLALHWCEPEVDGQPTDVDLSVGLYDADWNYVGVCSYYELTFSGSDGTPIAVSAGDLRDAPYPNGATEFIDVHRAGALEAGIRYAVMVVNNYAGMPFRDLERGFAALLHGDDAEGEPFDAQEVALKFDLQGDNGVYLPLVFDLETSTIHWLDTYAKGQFQFNCVETSKKDIRKICPELITYFESGVRMSMYELALLHAAARAQRVFVRGESTRLFIRRPDESALAFLHRLTEGEAPASTDVALPEAPRLAVLYRGDIPLPPSTESYALFRELPICTLAASDLIA</sequence>
<organism evidence="5 6">
    <name type="scientific">Pendulispora rubella</name>
    <dbReference type="NCBI Taxonomy" id="2741070"/>
    <lineage>
        <taxon>Bacteria</taxon>
        <taxon>Pseudomonadati</taxon>
        <taxon>Myxococcota</taxon>
        <taxon>Myxococcia</taxon>
        <taxon>Myxococcales</taxon>
        <taxon>Sorangiineae</taxon>
        <taxon>Pendulisporaceae</taxon>
        <taxon>Pendulispora</taxon>
    </lineage>
</organism>
<dbReference type="InterPro" id="IPR017907">
    <property type="entry name" value="Znf_RING_CS"/>
</dbReference>